<gene>
    <name evidence="4" type="ORF">NS334_01025</name>
</gene>
<evidence type="ECO:0000256" key="1">
    <source>
        <dbReference type="ARBA" id="ARBA00008769"/>
    </source>
</evidence>
<evidence type="ECO:0000256" key="3">
    <source>
        <dbReference type="SAM" id="MobiDB-lite"/>
    </source>
</evidence>
<sequence length="378" mass="40539">MAAAQNQRPTGYPRAANERSGGPVTTSAVYTADTIANVAGGRARGVRYLDNLDLQVAVDAEALLGWRGARAFGYVIYNNGTRFSPVLSGDFQVASNIETGVPATRLFEAWVEQDIGRAGSVKAGLYNLNAEFDTTIAGSLFLLSSHGIGPDIAQSGRRGPSIFPVTSLAVRGEVALDDRWLVRAAVLDAVPGDPTRPAATAIRLGRRDGALIIAELARLGPRTKLAVGSWRYIARLPRLTGAAREEDGNRGAYALVERQLTGADRGGQGVGGWLRYGFADRRYNAAAHYVGGGVVRTGTLPGRPADQIGLSAAMVAFGPHYRRVERVGPHETVVELTYRLVARRWLNVQPDLQWIVHPGGRRDVGNAWVAALRVKIGR</sequence>
<dbReference type="Gene3D" id="2.40.160.180">
    <property type="entry name" value="Carbohydrate-selective porin OprB"/>
    <property type="match status" value="1"/>
</dbReference>
<dbReference type="GO" id="GO:0008643">
    <property type="term" value="P:carbohydrate transport"/>
    <property type="evidence" value="ECO:0007669"/>
    <property type="project" value="InterPro"/>
</dbReference>
<protein>
    <submittedName>
        <fullName evidence="4">Uncharacterized protein</fullName>
    </submittedName>
</protein>
<dbReference type="AlphaFoldDB" id="A0A147I9Z2"/>
<evidence type="ECO:0000313" key="5">
    <source>
        <dbReference type="Proteomes" id="UP000074310"/>
    </source>
</evidence>
<feature type="region of interest" description="Disordered" evidence="3">
    <location>
        <begin position="1"/>
        <end position="24"/>
    </location>
</feature>
<name>A0A147I9Z2_9SPHN</name>
<dbReference type="InterPro" id="IPR038673">
    <property type="entry name" value="OprB_sf"/>
</dbReference>
<dbReference type="EMBL" id="LDTB01000002">
    <property type="protein sequence ID" value="KTT76387.1"/>
    <property type="molecule type" value="Genomic_DNA"/>
</dbReference>
<dbReference type="InterPro" id="IPR007049">
    <property type="entry name" value="Carb-sel_porin_OprB"/>
</dbReference>
<keyword evidence="5" id="KW-1185">Reference proteome</keyword>
<reference evidence="4 5" key="1">
    <citation type="journal article" date="2016" name="Front. Microbiol.">
        <title>Genomic Resource of Rice Seed Associated Bacteria.</title>
        <authorList>
            <person name="Midha S."/>
            <person name="Bansal K."/>
            <person name="Sharma S."/>
            <person name="Kumar N."/>
            <person name="Patil P.P."/>
            <person name="Chaudhry V."/>
            <person name="Patil P.B."/>
        </authorList>
    </citation>
    <scope>NUCLEOTIDE SEQUENCE [LARGE SCALE GENOMIC DNA]</scope>
    <source>
        <strain evidence="4 5">NS334</strain>
    </source>
</reference>
<evidence type="ECO:0000256" key="2">
    <source>
        <dbReference type="RuleBase" id="RU363072"/>
    </source>
</evidence>
<accession>A0A147I9Z2</accession>
<dbReference type="GO" id="GO:0016020">
    <property type="term" value="C:membrane"/>
    <property type="evidence" value="ECO:0007669"/>
    <property type="project" value="InterPro"/>
</dbReference>
<dbReference type="PANTHER" id="PTHR37944:SF1">
    <property type="entry name" value="PORIN B"/>
    <property type="match status" value="1"/>
</dbReference>
<organism evidence="4 5">
    <name type="scientific">Sphingomonas endophytica</name>
    <dbReference type="NCBI Taxonomy" id="869719"/>
    <lineage>
        <taxon>Bacteria</taxon>
        <taxon>Pseudomonadati</taxon>
        <taxon>Pseudomonadota</taxon>
        <taxon>Alphaproteobacteria</taxon>
        <taxon>Sphingomonadales</taxon>
        <taxon>Sphingomonadaceae</taxon>
        <taxon>Sphingomonas</taxon>
    </lineage>
</organism>
<dbReference type="PATRIC" id="fig|869719.3.peg.1062"/>
<comment type="similarity">
    <text evidence="1 2">Belongs to the OprB family.</text>
</comment>
<dbReference type="Pfam" id="PF04966">
    <property type="entry name" value="OprB"/>
    <property type="match status" value="1"/>
</dbReference>
<dbReference type="GO" id="GO:0015288">
    <property type="term" value="F:porin activity"/>
    <property type="evidence" value="ECO:0007669"/>
    <property type="project" value="InterPro"/>
</dbReference>
<dbReference type="InterPro" id="IPR052932">
    <property type="entry name" value="OprB_Porin"/>
</dbReference>
<proteinExistence type="inferred from homology"/>
<dbReference type="PANTHER" id="PTHR37944">
    <property type="entry name" value="PORIN B"/>
    <property type="match status" value="1"/>
</dbReference>
<comment type="caution">
    <text evidence="4">The sequence shown here is derived from an EMBL/GenBank/DDBJ whole genome shotgun (WGS) entry which is preliminary data.</text>
</comment>
<dbReference type="Proteomes" id="UP000074310">
    <property type="component" value="Unassembled WGS sequence"/>
</dbReference>
<evidence type="ECO:0000313" key="4">
    <source>
        <dbReference type="EMBL" id="KTT76387.1"/>
    </source>
</evidence>